<dbReference type="AlphaFoldDB" id="A0A2M7VAA8"/>
<evidence type="ECO:0000256" key="1">
    <source>
        <dbReference type="SAM" id="Phobius"/>
    </source>
</evidence>
<accession>A0A2M7VAA8</accession>
<comment type="caution">
    <text evidence="3">The sequence shown here is derived from an EMBL/GenBank/DDBJ whole genome shotgun (WGS) entry which is preliminary data.</text>
</comment>
<dbReference type="EMBL" id="PFPL01000045">
    <property type="protein sequence ID" value="PIZ95809.1"/>
    <property type="molecule type" value="Genomic_DNA"/>
</dbReference>
<sequence length="290" mass="34610">MFLCYNTPMKLKKLFKIFSVILLLAVIVLSVYILLQKPSNDRDWNDDQKVLAFAERDGNLVTVHNIRNFNYRDVDDFDVNYYDKTFDLDKIKTLDYVVEPFSKFRGLAHTFLSFGFENEKGEMDYIAISVEIRKEKGESFSPWRGLLNQFELMYVVADENDAIKLRTHYRKDDVYLYPINTFTEKKQLLFWDMLDRANTLKDNPEFYNTIWSTCTTNILDHINKIRQEKITKWDYRIFFPGYSDKIAYDVELLDTDLPFDEARQKFKINDLAEGWQEGENFSEVIRQNLK</sequence>
<dbReference type="InterPro" id="IPR025178">
    <property type="entry name" value="Lnb_N"/>
</dbReference>
<keyword evidence="1" id="KW-0812">Transmembrane</keyword>
<name>A0A2M7VAA8_9BACT</name>
<dbReference type="Proteomes" id="UP000231453">
    <property type="component" value="Unassembled WGS sequence"/>
</dbReference>
<dbReference type="Pfam" id="PF13387">
    <property type="entry name" value="Lnb_N"/>
    <property type="match status" value="1"/>
</dbReference>
<reference evidence="4" key="1">
    <citation type="submission" date="2017-09" db="EMBL/GenBank/DDBJ databases">
        <title>Depth-based differentiation of microbial function through sediment-hosted aquifers and enrichment of novel symbionts in the deep terrestrial subsurface.</title>
        <authorList>
            <person name="Probst A.J."/>
            <person name="Ladd B."/>
            <person name="Jarett J.K."/>
            <person name="Geller-Mcgrath D.E."/>
            <person name="Sieber C.M.K."/>
            <person name="Emerson J.B."/>
            <person name="Anantharaman K."/>
            <person name="Thomas B.C."/>
            <person name="Malmstrom R."/>
            <person name="Stieglmeier M."/>
            <person name="Klingl A."/>
            <person name="Woyke T."/>
            <person name="Ryan C.M."/>
            <person name="Banfield J.F."/>
        </authorList>
    </citation>
    <scope>NUCLEOTIDE SEQUENCE [LARGE SCALE GENOMIC DNA]</scope>
</reference>
<evidence type="ECO:0000313" key="3">
    <source>
        <dbReference type="EMBL" id="PIZ95809.1"/>
    </source>
</evidence>
<evidence type="ECO:0000313" key="4">
    <source>
        <dbReference type="Proteomes" id="UP000231453"/>
    </source>
</evidence>
<keyword evidence="1" id="KW-0472">Membrane</keyword>
<gene>
    <name evidence="3" type="ORF">COX80_03700</name>
</gene>
<evidence type="ECO:0000259" key="2">
    <source>
        <dbReference type="Pfam" id="PF13387"/>
    </source>
</evidence>
<protein>
    <recommendedName>
        <fullName evidence="2">Lnb N-terminal periplasmic domain-containing protein</fullName>
    </recommendedName>
</protein>
<feature type="domain" description="Lnb N-terminal periplasmic" evidence="2">
    <location>
        <begin position="80"/>
        <end position="228"/>
    </location>
</feature>
<organism evidence="3 4">
    <name type="scientific">Candidatus Magasanikbacteria bacterium CG_4_10_14_0_2_um_filter_33_14</name>
    <dbReference type="NCBI Taxonomy" id="1974636"/>
    <lineage>
        <taxon>Bacteria</taxon>
        <taxon>Candidatus Magasanikiibacteriota</taxon>
    </lineage>
</organism>
<proteinExistence type="predicted"/>
<feature type="transmembrane region" description="Helical" evidence="1">
    <location>
        <begin position="15"/>
        <end position="35"/>
    </location>
</feature>
<keyword evidence="1" id="KW-1133">Transmembrane helix</keyword>